<accession>X0WTV2</accession>
<dbReference type="GO" id="GO:0000287">
    <property type="term" value="F:magnesium ion binding"/>
    <property type="evidence" value="ECO:0007669"/>
    <property type="project" value="TreeGrafter"/>
</dbReference>
<organism evidence="5">
    <name type="scientific">marine sediment metagenome</name>
    <dbReference type="NCBI Taxonomy" id="412755"/>
    <lineage>
        <taxon>unclassified sequences</taxon>
        <taxon>metagenomes</taxon>
        <taxon>ecological metagenomes</taxon>
    </lineage>
</organism>
<dbReference type="GO" id="GO:0016052">
    <property type="term" value="P:carbohydrate catabolic process"/>
    <property type="evidence" value="ECO:0007669"/>
    <property type="project" value="TreeGrafter"/>
</dbReference>
<evidence type="ECO:0000256" key="1">
    <source>
        <dbReference type="ARBA" id="ARBA00001946"/>
    </source>
</evidence>
<protein>
    <recommendedName>
        <fullName evidence="4">Mandelate racemase/muconate lactonizing enzyme C-terminal domain-containing protein</fullName>
    </recommendedName>
</protein>
<reference evidence="5" key="1">
    <citation type="journal article" date="2014" name="Front. Microbiol.">
        <title>High frequency of phylogenetically diverse reductive dehalogenase-homologous genes in deep subseafloor sedimentary metagenomes.</title>
        <authorList>
            <person name="Kawai M."/>
            <person name="Futagami T."/>
            <person name="Toyoda A."/>
            <person name="Takaki Y."/>
            <person name="Nishi S."/>
            <person name="Hori S."/>
            <person name="Arai W."/>
            <person name="Tsubouchi T."/>
            <person name="Morono Y."/>
            <person name="Uchiyama I."/>
            <person name="Ito T."/>
            <person name="Fujiyama A."/>
            <person name="Inagaki F."/>
            <person name="Takami H."/>
        </authorList>
    </citation>
    <scope>NUCLEOTIDE SEQUENCE</scope>
    <source>
        <strain evidence="5">Expedition CK06-06</strain>
    </source>
</reference>
<feature type="domain" description="Mandelate racemase/muconate lactonizing enzyme C-terminal" evidence="4">
    <location>
        <begin position="134"/>
        <end position="231"/>
    </location>
</feature>
<name>X0WTV2_9ZZZZ</name>
<evidence type="ECO:0000313" key="5">
    <source>
        <dbReference type="EMBL" id="GAG16151.1"/>
    </source>
</evidence>
<dbReference type="Pfam" id="PF02746">
    <property type="entry name" value="MR_MLE_N"/>
    <property type="match status" value="1"/>
</dbReference>
<feature type="non-terminal residue" evidence="5">
    <location>
        <position position="1"/>
    </location>
</feature>
<dbReference type="Pfam" id="PF13378">
    <property type="entry name" value="MR_MLE_C"/>
    <property type="match status" value="1"/>
</dbReference>
<dbReference type="InterPro" id="IPR029065">
    <property type="entry name" value="Enolase_C-like"/>
</dbReference>
<dbReference type="PANTHER" id="PTHR13794:SF58">
    <property type="entry name" value="MITOCHONDRIAL ENOLASE SUPERFAMILY MEMBER 1"/>
    <property type="match status" value="1"/>
</dbReference>
<evidence type="ECO:0000256" key="2">
    <source>
        <dbReference type="ARBA" id="ARBA00022723"/>
    </source>
</evidence>
<dbReference type="Gene3D" id="3.20.20.120">
    <property type="entry name" value="Enolase-like C-terminal domain"/>
    <property type="match status" value="1"/>
</dbReference>
<comment type="cofactor">
    <cofactor evidence="1">
        <name>Mg(2+)</name>
        <dbReference type="ChEBI" id="CHEBI:18420"/>
    </cofactor>
</comment>
<dbReference type="SUPFAM" id="SSF54826">
    <property type="entry name" value="Enolase N-terminal domain-like"/>
    <property type="match status" value="1"/>
</dbReference>
<dbReference type="SMART" id="SM00922">
    <property type="entry name" value="MR_MLE"/>
    <property type="match status" value="1"/>
</dbReference>
<dbReference type="InterPro" id="IPR013342">
    <property type="entry name" value="Mandelate_racemase_C"/>
</dbReference>
<evidence type="ECO:0000256" key="3">
    <source>
        <dbReference type="ARBA" id="ARBA00022842"/>
    </source>
</evidence>
<feature type="non-terminal residue" evidence="5">
    <location>
        <position position="262"/>
    </location>
</feature>
<dbReference type="InterPro" id="IPR013341">
    <property type="entry name" value="Mandelate_racemase_N_dom"/>
</dbReference>
<dbReference type="EMBL" id="BARS01031256">
    <property type="protein sequence ID" value="GAG16151.1"/>
    <property type="molecule type" value="Genomic_DNA"/>
</dbReference>
<dbReference type="PANTHER" id="PTHR13794">
    <property type="entry name" value="ENOLASE SUPERFAMILY, MANDELATE RACEMASE"/>
    <property type="match status" value="1"/>
</dbReference>
<sequence length="262" mass="28852">VSAVAVVSDVVRDGKPVIGYGFNSNGRYAQEGILNDRMIPRLSNAQPEELLTDDGSNFDPFKAWQLMMTNEKPGGHGERSAAVGTVDMALWDLVAKIEEKPLYRLLADRYHDGQADSKVWVYAAGGYYHPGKDNRQLQDELKSYLDLGYRTVKMKVGGVPLEEDCKRIEAALEVVENGDQLAVDANGRFDVNEAIRFAEAIGPYGLKWYEEPGDPLDYALLAEVAAASTTPIATGENLFSLPDAQNLIRYGGLNPERDVLQI</sequence>
<proteinExistence type="predicted"/>
<dbReference type="AlphaFoldDB" id="X0WTV2"/>
<dbReference type="GO" id="GO:0016836">
    <property type="term" value="F:hydro-lyase activity"/>
    <property type="evidence" value="ECO:0007669"/>
    <property type="project" value="TreeGrafter"/>
</dbReference>
<evidence type="ECO:0000259" key="4">
    <source>
        <dbReference type="SMART" id="SM00922"/>
    </source>
</evidence>
<dbReference type="SUPFAM" id="SSF51604">
    <property type="entry name" value="Enolase C-terminal domain-like"/>
    <property type="match status" value="1"/>
</dbReference>
<keyword evidence="2" id="KW-0479">Metal-binding</keyword>
<dbReference type="InterPro" id="IPR036849">
    <property type="entry name" value="Enolase-like_C_sf"/>
</dbReference>
<comment type="caution">
    <text evidence="5">The sequence shown here is derived from an EMBL/GenBank/DDBJ whole genome shotgun (WGS) entry which is preliminary data.</text>
</comment>
<dbReference type="InterPro" id="IPR046945">
    <property type="entry name" value="RHMD-like"/>
</dbReference>
<dbReference type="Gene3D" id="3.30.390.10">
    <property type="entry name" value="Enolase-like, N-terminal domain"/>
    <property type="match status" value="1"/>
</dbReference>
<dbReference type="InterPro" id="IPR029017">
    <property type="entry name" value="Enolase-like_N"/>
</dbReference>
<gene>
    <name evidence="5" type="ORF">S01H1_48660</name>
</gene>
<dbReference type="SFLD" id="SFLDS00001">
    <property type="entry name" value="Enolase"/>
    <property type="match status" value="1"/>
</dbReference>
<keyword evidence="3" id="KW-0460">Magnesium</keyword>